<protein>
    <submittedName>
        <fullName evidence="1">Uncharacterized protein</fullName>
    </submittedName>
</protein>
<reference evidence="1" key="1">
    <citation type="journal article" date="2020" name="Stud. Mycol.">
        <title>101 Dothideomycetes genomes: a test case for predicting lifestyles and emergence of pathogens.</title>
        <authorList>
            <person name="Haridas S."/>
            <person name="Albert R."/>
            <person name="Binder M."/>
            <person name="Bloem J."/>
            <person name="Labutti K."/>
            <person name="Salamov A."/>
            <person name="Andreopoulos B."/>
            <person name="Baker S."/>
            <person name="Barry K."/>
            <person name="Bills G."/>
            <person name="Bluhm B."/>
            <person name="Cannon C."/>
            <person name="Castanera R."/>
            <person name="Culley D."/>
            <person name="Daum C."/>
            <person name="Ezra D."/>
            <person name="Gonzalez J."/>
            <person name="Henrissat B."/>
            <person name="Kuo A."/>
            <person name="Liang C."/>
            <person name="Lipzen A."/>
            <person name="Lutzoni F."/>
            <person name="Magnuson J."/>
            <person name="Mondo S."/>
            <person name="Nolan M."/>
            <person name="Ohm R."/>
            <person name="Pangilinan J."/>
            <person name="Park H.-J."/>
            <person name="Ramirez L."/>
            <person name="Alfaro M."/>
            <person name="Sun H."/>
            <person name="Tritt A."/>
            <person name="Yoshinaga Y."/>
            <person name="Zwiers L.-H."/>
            <person name="Turgeon B."/>
            <person name="Goodwin S."/>
            <person name="Spatafora J."/>
            <person name="Crous P."/>
            <person name="Grigoriev I."/>
        </authorList>
    </citation>
    <scope>NUCLEOTIDE SEQUENCE</scope>
    <source>
        <strain evidence="1">CBS 122367</strain>
    </source>
</reference>
<dbReference type="SUPFAM" id="SSF55315">
    <property type="entry name" value="L30e-like"/>
    <property type="match status" value="1"/>
</dbReference>
<dbReference type="Proteomes" id="UP000799291">
    <property type="component" value="Unassembled WGS sequence"/>
</dbReference>
<name>A0A6G1IE98_9PLEO</name>
<sequence>MAEHVFTTGHIWPTRDVVAVMAAQNEVADTNAFIIKCARQLYYAKTIERPTTTQVVMCTDARPSRVAQVLTLYGLDRINISYHASRTKEELGRWMSGGYLVRHQILEYAVDDIGERLSYFGCQYNVRDGKKVRDAMDENNWW</sequence>
<dbReference type="AlphaFoldDB" id="A0A6G1IE98"/>
<evidence type="ECO:0000313" key="1">
    <source>
        <dbReference type="EMBL" id="KAF2676455.1"/>
    </source>
</evidence>
<gene>
    <name evidence="1" type="ORF">K458DRAFT_424668</name>
</gene>
<accession>A0A6G1IE98</accession>
<dbReference type="InterPro" id="IPR029064">
    <property type="entry name" value="Ribosomal_eL30-like_sf"/>
</dbReference>
<organism evidence="1 2">
    <name type="scientific">Lentithecium fluviatile CBS 122367</name>
    <dbReference type="NCBI Taxonomy" id="1168545"/>
    <lineage>
        <taxon>Eukaryota</taxon>
        <taxon>Fungi</taxon>
        <taxon>Dikarya</taxon>
        <taxon>Ascomycota</taxon>
        <taxon>Pezizomycotina</taxon>
        <taxon>Dothideomycetes</taxon>
        <taxon>Pleosporomycetidae</taxon>
        <taxon>Pleosporales</taxon>
        <taxon>Massarineae</taxon>
        <taxon>Lentitheciaceae</taxon>
        <taxon>Lentithecium</taxon>
    </lineage>
</organism>
<evidence type="ECO:0000313" key="2">
    <source>
        <dbReference type="Proteomes" id="UP000799291"/>
    </source>
</evidence>
<proteinExistence type="predicted"/>
<dbReference type="EMBL" id="MU005634">
    <property type="protein sequence ID" value="KAF2676455.1"/>
    <property type="molecule type" value="Genomic_DNA"/>
</dbReference>
<keyword evidence="2" id="KW-1185">Reference proteome</keyword>